<dbReference type="EMBL" id="VSRR010034655">
    <property type="protein sequence ID" value="MPC72387.1"/>
    <property type="molecule type" value="Genomic_DNA"/>
</dbReference>
<proteinExistence type="predicted"/>
<protein>
    <submittedName>
        <fullName evidence="2">Uncharacterized protein</fullName>
    </submittedName>
</protein>
<evidence type="ECO:0000313" key="2">
    <source>
        <dbReference type="EMBL" id="MPC72387.1"/>
    </source>
</evidence>
<evidence type="ECO:0000313" key="3">
    <source>
        <dbReference type="Proteomes" id="UP000324222"/>
    </source>
</evidence>
<organism evidence="2 3">
    <name type="scientific">Portunus trituberculatus</name>
    <name type="common">Swimming crab</name>
    <name type="synonym">Neptunus trituberculatus</name>
    <dbReference type="NCBI Taxonomy" id="210409"/>
    <lineage>
        <taxon>Eukaryota</taxon>
        <taxon>Metazoa</taxon>
        <taxon>Ecdysozoa</taxon>
        <taxon>Arthropoda</taxon>
        <taxon>Crustacea</taxon>
        <taxon>Multicrustacea</taxon>
        <taxon>Malacostraca</taxon>
        <taxon>Eumalacostraca</taxon>
        <taxon>Eucarida</taxon>
        <taxon>Decapoda</taxon>
        <taxon>Pleocyemata</taxon>
        <taxon>Brachyura</taxon>
        <taxon>Eubrachyura</taxon>
        <taxon>Portunoidea</taxon>
        <taxon>Portunidae</taxon>
        <taxon>Portuninae</taxon>
        <taxon>Portunus</taxon>
    </lineage>
</organism>
<dbReference type="AlphaFoldDB" id="A0A5B7HT10"/>
<keyword evidence="3" id="KW-1185">Reference proteome</keyword>
<gene>
    <name evidence="2" type="ORF">E2C01_066691</name>
</gene>
<reference evidence="2 3" key="1">
    <citation type="submission" date="2019-05" db="EMBL/GenBank/DDBJ databases">
        <title>Another draft genome of Portunus trituberculatus and its Hox gene families provides insights of decapod evolution.</title>
        <authorList>
            <person name="Jeong J.-H."/>
            <person name="Song I."/>
            <person name="Kim S."/>
            <person name="Choi T."/>
            <person name="Kim D."/>
            <person name="Ryu S."/>
            <person name="Kim W."/>
        </authorList>
    </citation>
    <scope>NUCLEOTIDE SEQUENCE [LARGE SCALE GENOMIC DNA]</scope>
    <source>
        <tissue evidence="2">Muscle</tissue>
    </source>
</reference>
<sequence>MENGDIWKGERKEKGMKEGREGGKCWGKCVGEERRRWVVWPRFAVCAEFRGARGTRPTYTLTYTRIHPHVHMGGRPYAHVQESEMLSCCVIIQPLSPKLPPYHPYLNQHLQYYCYHHHHAAKAQRLQLSQVSPVGGELAKNNKNSN</sequence>
<evidence type="ECO:0000256" key="1">
    <source>
        <dbReference type="SAM" id="MobiDB-lite"/>
    </source>
</evidence>
<name>A0A5B7HT10_PORTR</name>
<accession>A0A5B7HT10</accession>
<comment type="caution">
    <text evidence="2">The sequence shown here is derived from an EMBL/GenBank/DDBJ whole genome shotgun (WGS) entry which is preliminary data.</text>
</comment>
<feature type="region of interest" description="Disordered" evidence="1">
    <location>
        <begin position="1"/>
        <end position="20"/>
    </location>
</feature>
<dbReference type="Proteomes" id="UP000324222">
    <property type="component" value="Unassembled WGS sequence"/>
</dbReference>